<name>A0A1J5R8L8_9ZZZZ</name>
<evidence type="ECO:0000259" key="6">
    <source>
        <dbReference type="Pfam" id="PF00728"/>
    </source>
</evidence>
<evidence type="ECO:0000256" key="1">
    <source>
        <dbReference type="ARBA" id="ARBA00001231"/>
    </source>
</evidence>
<dbReference type="SUPFAM" id="SSF51445">
    <property type="entry name" value="(Trans)glycosidases"/>
    <property type="match status" value="1"/>
</dbReference>
<dbReference type="GO" id="GO:0016020">
    <property type="term" value="C:membrane"/>
    <property type="evidence" value="ECO:0007669"/>
    <property type="project" value="TreeGrafter"/>
</dbReference>
<dbReference type="InterPro" id="IPR015883">
    <property type="entry name" value="Glyco_hydro_20_cat"/>
</dbReference>
<dbReference type="GO" id="GO:0005975">
    <property type="term" value="P:carbohydrate metabolic process"/>
    <property type="evidence" value="ECO:0007669"/>
    <property type="project" value="InterPro"/>
</dbReference>
<evidence type="ECO:0000313" key="8">
    <source>
        <dbReference type="EMBL" id="OIQ92358.1"/>
    </source>
</evidence>
<feature type="domain" description="Glycoside hydrolase family 20 catalytic" evidence="6">
    <location>
        <begin position="140"/>
        <end position="304"/>
    </location>
</feature>
<dbReference type="PANTHER" id="PTHR22600">
    <property type="entry name" value="BETA-HEXOSAMINIDASE"/>
    <property type="match status" value="1"/>
</dbReference>
<feature type="domain" description="Beta-hexosaminidase bacterial type N-terminal" evidence="7">
    <location>
        <begin position="6"/>
        <end position="137"/>
    </location>
</feature>
<evidence type="ECO:0000256" key="2">
    <source>
        <dbReference type="ARBA" id="ARBA00006285"/>
    </source>
</evidence>
<dbReference type="Pfam" id="PF00728">
    <property type="entry name" value="Glyco_hydro_20"/>
    <property type="match status" value="2"/>
</dbReference>
<accession>A0A1J5R8L8</accession>
<dbReference type="PRINTS" id="PR00738">
    <property type="entry name" value="GLHYDRLASE20"/>
</dbReference>
<keyword evidence="5 8" id="KW-0326">Glycosidase</keyword>
<comment type="caution">
    <text evidence="8">The sequence shown here is derived from an EMBL/GenBank/DDBJ whole genome shotgun (WGS) entry which is preliminary data.</text>
</comment>
<dbReference type="Gene3D" id="3.20.20.80">
    <property type="entry name" value="Glycosidases"/>
    <property type="match status" value="1"/>
</dbReference>
<dbReference type="Pfam" id="PF02838">
    <property type="entry name" value="Glyco_hydro_20b"/>
    <property type="match status" value="1"/>
</dbReference>
<dbReference type="GO" id="GO:0030203">
    <property type="term" value="P:glycosaminoglycan metabolic process"/>
    <property type="evidence" value="ECO:0007669"/>
    <property type="project" value="TreeGrafter"/>
</dbReference>
<dbReference type="CDD" id="cd06568">
    <property type="entry name" value="GH20_SpHex_like"/>
    <property type="match status" value="1"/>
</dbReference>
<dbReference type="EMBL" id="MLJW01000234">
    <property type="protein sequence ID" value="OIQ92358.1"/>
    <property type="molecule type" value="Genomic_DNA"/>
</dbReference>
<evidence type="ECO:0000256" key="5">
    <source>
        <dbReference type="ARBA" id="ARBA00023295"/>
    </source>
</evidence>
<feature type="domain" description="Glycoside hydrolase family 20 catalytic" evidence="6">
    <location>
        <begin position="319"/>
        <end position="455"/>
    </location>
</feature>
<dbReference type="InterPro" id="IPR025705">
    <property type="entry name" value="Beta_hexosaminidase_sua/sub"/>
</dbReference>
<dbReference type="PANTHER" id="PTHR22600:SF57">
    <property type="entry name" value="BETA-N-ACETYLHEXOSAMINIDASE"/>
    <property type="match status" value="1"/>
</dbReference>
<dbReference type="GO" id="GO:0004563">
    <property type="term" value="F:beta-N-acetylhexosaminidase activity"/>
    <property type="evidence" value="ECO:0007669"/>
    <property type="project" value="UniProtKB-EC"/>
</dbReference>
<dbReference type="SUPFAM" id="SSF55545">
    <property type="entry name" value="beta-N-acetylhexosaminidase-like domain"/>
    <property type="match status" value="1"/>
</dbReference>
<evidence type="ECO:0000259" key="7">
    <source>
        <dbReference type="Pfam" id="PF02838"/>
    </source>
</evidence>
<sequence>MPDSLSIVPAPRYVEPGDGPGLGLGAGVGLLVGPDPAEIALGVYVARLAERIGIGPVDMLSADDGRDHLIELRLDPAAGPVDADPAERYSLVVDHRRALVRAPAVTGLYYGVVTLRQTLCSDPSGLVYAPALRVEDAPRFAWRGLSVDVARHFFPVEDIELVMSLMGYYKLNVLHLHLSDDQGWRLDVPSRPGLVERSAGSAVHGARGGYYTSDEYRRIVAFAASRGITVVPEIDVPGHVNAALHAYGELTPSGEPTDAYTGIEVGFSRLSAGLPATRRFLQDVFTDVAAMTPGPYVHLGGDEVLGLEPDEYAALVGIAHDAVRDAGKVVVAWQEAAGVPLAPGSVLQYWDPRTGQAELVAAAAVGCRVLMSPGTRAYLDMKYDAAFPRGLEWAGHIELRDAYDWDPTLLIPGLPMESVIGVEAAIWTETLTTVDELTEMLLPRLTAIAEVAWTAPGRRGWDSYRRRVAAHRDYWDLIGVRWHPSPHVDW</sequence>
<comment type="catalytic activity">
    <reaction evidence="1">
        <text>Hydrolysis of terminal non-reducing N-acetyl-D-hexosamine residues in N-acetyl-beta-D-hexosaminides.</text>
        <dbReference type="EC" id="3.2.1.52"/>
    </reaction>
</comment>
<dbReference type="InterPro" id="IPR015882">
    <property type="entry name" value="HEX_bac_N"/>
</dbReference>
<dbReference type="InterPro" id="IPR017853">
    <property type="entry name" value="GH"/>
</dbReference>
<dbReference type="EC" id="3.2.1.52" evidence="3"/>
<dbReference type="InterPro" id="IPR029018">
    <property type="entry name" value="Hex-like_dom2"/>
</dbReference>
<evidence type="ECO:0000256" key="4">
    <source>
        <dbReference type="ARBA" id="ARBA00022801"/>
    </source>
</evidence>
<gene>
    <name evidence="8" type="ORF">GALL_257240</name>
</gene>
<reference evidence="8" key="1">
    <citation type="submission" date="2016-10" db="EMBL/GenBank/DDBJ databases">
        <title>Sequence of Gallionella enrichment culture.</title>
        <authorList>
            <person name="Poehlein A."/>
            <person name="Muehling M."/>
            <person name="Daniel R."/>
        </authorList>
    </citation>
    <scope>NUCLEOTIDE SEQUENCE</scope>
</reference>
<keyword evidence="4 8" id="KW-0378">Hydrolase</keyword>
<comment type="similarity">
    <text evidence="2">Belongs to the glycosyl hydrolase 20 family.</text>
</comment>
<organism evidence="8">
    <name type="scientific">mine drainage metagenome</name>
    <dbReference type="NCBI Taxonomy" id="410659"/>
    <lineage>
        <taxon>unclassified sequences</taxon>
        <taxon>metagenomes</taxon>
        <taxon>ecological metagenomes</taxon>
    </lineage>
</organism>
<proteinExistence type="inferred from homology"/>
<dbReference type="Gene3D" id="3.30.379.10">
    <property type="entry name" value="Chitobiase/beta-hexosaminidase domain 2-like"/>
    <property type="match status" value="1"/>
</dbReference>
<dbReference type="AlphaFoldDB" id="A0A1J5R8L8"/>
<evidence type="ECO:0000256" key="3">
    <source>
        <dbReference type="ARBA" id="ARBA00012663"/>
    </source>
</evidence>
<protein>
    <recommendedName>
        <fullName evidence="3">beta-N-acetylhexosaminidase</fullName>
        <ecNumber evidence="3">3.2.1.52</ecNumber>
    </recommendedName>
</protein>